<dbReference type="PANTHER" id="PTHR10587">
    <property type="entry name" value="GLYCOSYL TRANSFERASE-RELATED"/>
    <property type="match status" value="1"/>
</dbReference>
<dbReference type="InterPro" id="IPR002509">
    <property type="entry name" value="NODB_dom"/>
</dbReference>
<dbReference type="SUPFAM" id="SSF88713">
    <property type="entry name" value="Glycoside hydrolase/deacetylase"/>
    <property type="match status" value="1"/>
</dbReference>
<dbReference type="RefSeq" id="WP_377335739.1">
    <property type="nucleotide sequence ID" value="NZ_JBHLUE010000002.1"/>
</dbReference>
<feature type="region of interest" description="Disordered" evidence="3">
    <location>
        <begin position="25"/>
        <end position="89"/>
    </location>
</feature>
<evidence type="ECO:0000259" key="5">
    <source>
        <dbReference type="PROSITE" id="PS51677"/>
    </source>
</evidence>
<dbReference type="GO" id="GO:0016787">
    <property type="term" value="F:hydrolase activity"/>
    <property type="evidence" value="ECO:0007669"/>
    <property type="project" value="UniProtKB-KW"/>
</dbReference>
<gene>
    <name evidence="6" type="ORF">ACFFHU_03990</name>
</gene>
<organism evidence="6 7">
    <name type="scientific">Plantactinospora siamensis</name>
    <dbReference type="NCBI Taxonomy" id="555372"/>
    <lineage>
        <taxon>Bacteria</taxon>
        <taxon>Bacillati</taxon>
        <taxon>Actinomycetota</taxon>
        <taxon>Actinomycetes</taxon>
        <taxon>Micromonosporales</taxon>
        <taxon>Micromonosporaceae</taxon>
        <taxon>Plantactinospora</taxon>
    </lineage>
</organism>
<accession>A0ABV6NRC7</accession>
<reference evidence="6 7" key="1">
    <citation type="submission" date="2024-09" db="EMBL/GenBank/DDBJ databases">
        <authorList>
            <person name="Sun Q."/>
            <person name="Mori K."/>
        </authorList>
    </citation>
    <scope>NUCLEOTIDE SEQUENCE [LARGE SCALE GENOMIC DNA]</scope>
    <source>
        <strain evidence="6 7">TBRC 2205</strain>
    </source>
</reference>
<keyword evidence="4" id="KW-0732">Signal</keyword>
<dbReference type="PROSITE" id="PS51257">
    <property type="entry name" value="PROKAR_LIPOPROTEIN"/>
    <property type="match status" value="1"/>
</dbReference>
<dbReference type="InterPro" id="IPR011330">
    <property type="entry name" value="Glyco_hydro/deAcase_b/a-brl"/>
</dbReference>
<keyword evidence="7" id="KW-1185">Reference proteome</keyword>
<dbReference type="CDD" id="cd10917">
    <property type="entry name" value="CE4_NodB_like_6s_7s"/>
    <property type="match status" value="1"/>
</dbReference>
<feature type="chain" id="PRO_5046555496" evidence="4">
    <location>
        <begin position="20"/>
        <end position="288"/>
    </location>
</feature>
<dbReference type="PROSITE" id="PS51677">
    <property type="entry name" value="NODB"/>
    <property type="match status" value="1"/>
</dbReference>
<dbReference type="Gene3D" id="3.20.20.370">
    <property type="entry name" value="Glycoside hydrolase/deacetylase"/>
    <property type="match status" value="1"/>
</dbReference>
<dbReference type="InterPro" id="IPR050248">
    <property type="entry name" value="Polysacc_deacetylase_ArnD"/>
</dbReference>
<evidence type="ECO:0000256" key="2">
    <source>
        <dbReference type="ARBA" id="ARBA00022801"/>
    </source>
</evidence>
<evidence type="ECO:0000256" key="1">
    <source>
        <dbReference type="ARBA" id="ARBA00022723"/>
    </source>
</evidence>
<dbReference type="Proteomes" id="UP001589894">
    <property type="component" value="Unassembled WGS sequence"/>
</dbReference>
<dbReference type="Pfam" id="PF01522">
    <property type="entry name" value="Polysacc_deac_1"/>
    <property type="match status" value="1"/>
</dbReference>
<keyword evidence="2 6" id="KW-0378">Hydrolase</keyword>
<evidence type="ECO:0000313" key="6">
    <source>
        <dbReference type="EMBL" id="MFC0563327.1"/>
    </source>
</evidence>
<evidence type="ECO:0000313" key="7">
    <source>
        <dbReference type="Proteomes" id="UP001589894"/>
    </source>
</evidence>
<feature type="compositionally biased region" description="Low complexity" evidence="3">
    <location>
        <begin position="30"/>
        <end position="74"/>
    </location>
</feature>
<dbReference type="EMBL" id="JBHLUE010000002">
    <property type="protein sequence ID" value="MFC0563327.1"/>
    <property type="molecule type" value="Genomic_DNA"/>
</dbReference>
<keyword evidence="1" id="KW-0479">Metal-binding</keyword>
<sequence>MPNRAPVALLLLLALFAGACGGDGGPGPAPTHGPTATASHGRAGQAGAGAAPSPTAARPPAKPGGKPAKPGGKPAAPPKTVSRPGPTKPDLAAIRAARHSTGVRAVALTFDDGPQPTWTPRVLDYLKSAQVKATFCLIGVKAQEYPQLVARIVREGHTLCNHSWSHDLRLGRQSPAAIRADLLRTNDAIHKAAPGAPIKFFRQPGGEWTTPELAVVKELGMSPLHWAVDPQDWRSPGKAAIVASVEHHAHPGAIVLMHDGGGNRSGTVAACPAVIPWLKQRYGLVQLR</sequence>
<proteinExistence type="predicted"/>
<dbReference type="EC" id="3.-.-.-" evidence="6"/>
<evidence type="ECO:0000256" key="4">
    <source>
        <dbReference type="SAM" id="SignalP"/>
    </source>
</evidence>
<name>A0ABV6NRC7_9ACTN</name>
<feature type="signal peptide" evidence="4">
    <location>
        <begin position="1"/>
        <end position="19"/>
    </location>
</feature>
<dbReference type="PANTHER" id="PTHR10587:SF133">
    <property type="entry name" value="CHITIN DEACETYLASE 1-RELATED"/>
    <property type="match status" value="1"/>
</dbReference>
<protein>
    <submittedName>
        <fullName evidence="6">Polysaccharide deacetylase family protein</fullName>
        <ecNumber evidence="6">3.-.-.-</ecNumber>
    </submittedName>
</protein>
<comment type="caution">
    <text evidence="6">The sequence shown here is derived from an EMBL/GenBank/DDBJ whole genome shotgun (WGS) entry which is preliminary data.</text>
</comment>
<evidence type="ECO:0000256" key="3">
    <source>
        <dbReference type="SAM" id="MobiDB-lite"/>
    </source>
</evidence>
<feature type="domain" description="NodB homology" evidence="5">
    <location>
        <begin position="104"/>
        <end position="287"/>
    </location>
</feature>